<evidence type="ECO:0000256" key="1">
    <source>
        <dbReference type="SAM" id="SignalP"/>
    </source>
</evidence>
<protein>
    <submittedName>
        <fullName evidence="2">Uncharacterized protein</fullName>
    </submittedName>
</protein>
<dbReference type="AlphaFoldDB" id="A0A7X9S1U0"/>
<dbReference type="Proteomes" id="UP000576082">
    <property type="component" value="Unassembled WGS sequence"/>
</dbReference>
<evidence type="ECO:0000313" key="2">
    <source>
        <dbReference type="EMBL" id="NME72829.1"/>
    </source>
</evidence>
<proteinExistence type="predicted"/>
<feature type="signal peptide" evidence="1">
    <location>
        <begin position="1"/>
        <end position="18"/>
    </location>
</feature>
<gene>
    <name evidence="2" type="ORF">HHU12_33035</name>
</gene>
<reference evidence="2 3" key="1">
    <citation type="submission" date="2020-04" db="EMBL/GenBank/DDBJ databases">
        <title>Flammeovirga sp. SR4, a novel species isolated from seawater.</title>
        <authorList>
            <person name="Wang X."/>
        </authorList>
    </citation>
    <scope>NUCLEOTIDE SEQUENCE [LARGE SCALE GENOMIC DNA]</scope>
    <source>
        <strain evidence="2 3">ATCC 23126</strain>
    </source>
</reference>
<organism evidence="2 3">
    <name type="scientific">Flammeovirga aprica JL-4</name>
    <dbReference type="NCBI Taxonomy" id="694437"/>
    <lineage>
        <taxon>Bacteria</taxon>
        <taxon>Pseudomonadati</taxon>
        <taxon>Bacteroidota</taxon>
        <taxon>Cytophagia</taxon>
        <taxon>Cytophagales</taxon>
        <taxon>Flammeovirgaceae</taxon>
        <taxon>Flammeovirga</taxon>
    </lineage>
</organism>
<comment type="caution">
    <text evidence="2">The sequence shown here is derived from an EMBL/GenBank/DDBJ whole genome shotgun (WGS) entry which is preliminary data.</text>
</comment>
<feature type="chain" id="PRO_5031191465" evidence="1">
    <location>
        <begin position="19"/>
        <end position="177"/>
    </location>
</feature>
<keyword evidence="3" id="KW-1185">Reference proteome</keyword>
<evidence type="ECO:0000313" key="3">
    <source>
        <dbReference type="Proteomes" id="UP000576082"/>
    </source>
</evidence>
<dbReference type="PROSITE" id="PS51257">
    <property type="entry name" value="PROKAR_LIPOPROTEIN"/>
    <property type="match status" value="1"/>
</dbReference>
<dbReference type="EMBL" id="JABANE010000217">
    <property type="protein sequence ID" value="NME72829.1"/>
    <property type="molecule type" value="Genomic_DNA"/>
</dbReference>
<dbReference type="RefSeq" id="WP_169660996.1">
    <property type="nucleotide sequence ID" value="NZ_JABANE010000217.1"/>
</dbReference>
<accession>A0A7X9S1U0</accession>
<sequence>MRLLKLNFLFLGAIFSLATLTSCDDDDDVTVLPITLGSKVNVNNTFQSPAFGYDDEMDFAVISGMNAGDFAADATLSTSVEFPAYIGLYDINISETTITFDVIAPEDDPTFSGFWRIIEAGTFDRYYLTFENAQNVKGFTSSNPNVRLRIDSEKVLVVEISQGYDFNPDQKFTITLN</sequence>
<keyword evidence="1" id="KW-0732">Signal</keyword>
<name>A0A7X9S1U0_9BACT</name>